<feature type="non-terminal residue" evidence="2">
    <location>
        <position position="1"/>
    </location>
</feature>
<keyword evidence="3" id="KW-1185">Reference proteome</keyword>
<evidence type="ECO:0000313" key="3">
    <source>
        <dbReference type="Proteomes" id="UP001243330"/>
    </source>
</evidence>
<evidence type="ECO:0000313" key="2">
    <source>
        <dbReference type="EMBL" id="KAK1838955.1"/>
    </source>
</evidence>
<protein>
    <submittedName>
        <fullName evidence="2">Uncharacterized protein</fullName>
    </submittedName>
</protein>
<organism evidence="2 3">
    <name type="scientific">Colletotrichum chrysophilum</name>
    <dbReference type="NCBI Taxonomy" id="1836956"/>
    <lineage>
        <taxon>Eukaryota</taxon>
        <taxon>Fungi</taxon>
        <taxon>Dikarya</taxon>
        <taxon>Ascomycota</taxon>
        <taxon>Pezizomycotina</taxon>
        <taxon>Sordariomycetes</taxon>
        <taxon>Hypocreomycetidae</taxon>
        <taxon>Glomerellales</taxon>
        <taxon>Glomerellaceae</taxon>
        <taxon>Colletotrichum</taxon>
        <taxon>Colletotrichum gloeosporioides species complex</taxon>
    </lineage>
</organism>
<dbReference type="EMBL" id="JAQOWY010000740">
    <property type="protein sequence ID" value="KAK1838955.1"/>
    <property type="molecule type" value="Genomic_DNA"/>
</dbReference>
<proteinExistence type="predicted"/>
<sequence>MSDPVVPKMTTDTIPITGLDELTAHLDDLVASPETPLQPKILDDIELQLTNQTSRPSSQPSSQNSQQSSKQPPTT</sequence>
<dbReference type="AlphaFoldDB" id="A0AAD9A0K2"/>
<accession>A0AAD9A0K2</accession>
<feature type="region of interest" description="Disordered" evidence="1">
    <location>
        <begin position="50"/>
        <end position="75"/>
    </location>
</feature>
<gene>
    <name evidence="2" type="ORF">CCHR01_18415</name>
</gene>
<name>A0AAD9A0K2_9PEZI</name>
<dbReference type="Proteomes" id="UP001243330">
    <property type="component" value="Unassembled WGS sequence"/>
</dbReference>
<reference evidence="2" key="1">
    <citation type="submission" date="2023-01" db="EMBL/GenBank/DDBJ databases">
        <title>Colletotrichum chrysophilum M932 genome sequence.</title>
        <authorList>
            <person name="Baroncelli R."/>
        </authorList>
    </citation>
    <scope>NUCLEOTIDE SEQUENCE</scope>
    <source>
        <strain evidence="2">M932</strain>
    </source>
</reference>
<evidence type="ECO:0000256" key="1">
    <source>
        <dbReference type="SAM" id="MobiDB-lite"/>
    </source>
</evidence>
<comment type="caution">
    <text evidence="2">The sequence shown here is derived from an EMBL/GenBank/DDBJ whole genome shotgun (WGS) entry which is preliminary data.</text>
</comment>